<evidence type="ECO:0000313" key="7">
    <source>
        <dbReference type="Proteomes" id="UP000316759"/>
    </source>
</evidence>
<comment type="similarity">
    <text evidence="1 5">Belongs to the IPP transferase family.</text>
</comment>
<dbReference type="HAMAP" id="MF_00185">
    <property type="entry name" value="IPP_trans"/>
    <property type="match status" value="1"/>
</dbReference>
<keyword evidence="2 5" id="KW-0808">Transferase</keyword>
<evidence type="ECO:0000256" key="1">
    <source>
        <dbReference type="ARBA" id="ARBA00005842"/>
    </source>
</evidence>
<evidence type="ECO:0000256" key="4">
    <source>
        <dbReference type="ARBA" id="ARBA00022840"/>
    </source>
</evidence>
<dbReference type="AlphaFoldDB" id="A0A504YCP4"/>
<evidence type="ECO:0000256" key="3">
    <source>
        <dbReference type="ARBA" id="ARBA00022741"/>
    </source>
</evidence>
<dbReference type="Gene3D" id="3.40.50.300">
    <property type="entry name" value="P-loop containing nucleotide triphosphate hydrolases"/>
    <property type="match status" value="1"/>
</dbReference>
<accession>A0A504YCP4</accession>
<dbReference type="PANTHER" id="PTHR11088">
    <property type="entry name" value="TRNA DIMETHYLALLYLTRANSFERASE"/>
    <property type="match status" value="1"/>
</dbReference>
<dbReference type="OrthoDB" id="775260at2759"/>
<name>A0A504YCP4_FASGI</name>
<dbReference type="InterPro" id="IPR018022">
    <property type="entry name" value="IPT"/>
</dbReference>
<dbReference type="GO" id="GO:0005524">
    <property type="term" value="F:ATP binding"/>
    <property type="evidence" value="ECO:0007669"/>
    <property type="project" value="UniProtKB-KW"/>
</dbReference>
<evidence type="ECO:0000313" key="6">
    <source>
        <dbReference type="EMBL" id="TPP59422.1"/>
    </source>
</evidence>
<dbReference type="GO" id="GO:0005739">
    <property type="term" value="C:mitochondrion"/>
    <property type="evidence" value="ECO:0007669"/>
    <property type="project" value="TreeGrafter"/>
</dbReference>
<proteinExistence type="inferred from homology"/>
<dbReference type="EMBL" id="SUNJ01010742">
    <property type="protein sequence ID" value="TPP59422.1"/>
    <property type="molecule type" value="Genomic_DNA"/>
</dbReference>
<gene>
    <name evidence="6" type="ORF">FGIG_10342</name>
</gene>
<dbReference type="Proteomes" id="UP000316759">
    <property type="component" value="Unassembled WGS sequence"/>
</dbReference>
<organism evidence="6 7">
    <name type="scientific">Fasciola gigantica</name>
    <name type="common">Giant liver fluke</name>
    <dbReference type="NCBI Taxonomy" id="46835"/>
    <lineage>
        <taxon>Eukaryota</taxon>
        <taxon>Metazoa</taxon>
        <taxon>Spiralia</taxon>
        <taxon>Lophotrochozoa</taxon>
        <taxon>Platyhelminthes</taxon>
        <taxon>Trematoda</taxon>
        <taxon>Digenea</taxon>
        <taxon>Plagiorchiida</taxon>
        <taxon>Echinostomata</taxon>
        <taxon>Echinostomatoidea</taxon>
        <taxon>Fasciolidae</taxon>
        <taxon>Fasciola</taxon>
    </lineage>
</organism>
<dbReference type="Gene3D" id="1.10.20.140">
    <property type="match status" value="1"/>
</dbReference>
<dbReference type="SUPFAM" id="SSF57667">
    <property type="entry name" value="beta-beta-alpha zinc fingers"/>
    <property type="match status" value="1"/>
</dbReference>
<keyword evidence="4 5" id="KW-0067">ATP-binding</keyword>
<comment type="caution">
    <text evidence="6">The sequence shown here is derived from an EMBL/GenBank/DDBJ whole genome shotgun (WGS) entry which is preliminary data.</text>
</comment>
<dbReference type="Pfam" id="PF01715">
    <property type="entry name" value="IPPT"/>
    <property type="match status" value="1"/>
</dbReference>
<dbReference type="PANTHER" id="PTHR11088:SF89">
    <property type="entry name" value="TRNA DIMETHYLALLYLTRANSFERASE"/>
    <property type="match status" value="1"/>
</dbReference>
<keyword evidence="7" id="KW-1185">Reference proteome</keyword>
<dbReference type="STRING" id="46835.A0A504YCP4"/>
<dbReference type="InterPro" id="IPR027417">
    <property type="entry name" value="P-loop_NTPase"/>
</dbReference>
<dbReference type="InterPro" id="IPR036236">
    <property type="entry name" value="Znf_C2H2_sf"/>
</dbReference>
<dbReference type="GO" id="GO:0006400">
    <property type="term" value="P:tRNA modification"/>
    <property type="evidence" value="ECO:0007669"/>
    <property type="project" value="TreeGrafter"/>
</dbReference>
<keyword evidence="3 5" id="KW-0547">Nucleotide-binding</keyword>
<sequence>MRLAVCGVRGMFGRCPQASIPVLAVCGATGTGKSRLAIDVARVFGGEVVNVDSMQLYEGLDIATNKITSDEAVGVPHHLLGTFPASMAGHIDVRDYRDECLILIDKIRKENKHVPILAGGTHYYLESVLWSDFLTERHTTSSKDAEIIASLSLPADSSECYAQLKQINPHAADELHPNNVRKVRRALIEALKQQQSGGPVGRTNPMGDPLIGPVNRSYEPRYPGQTYIFWTDCDADVLNKRLDRRVDDMIKAGLVGELDRFIARIVSDQDTRNNQVTTESDKIERLFGNEAKAVTDPFTRRGILQSIGFKEFSDYLALPAASTERTSVTGQQLLNSAIERVKISTRQYARRQIRWITNRFLRRPATGGLPVYRISVSEILNSDSFSDQADWDRLVLAPVVRIVHDHLMQSGDTLLTDCSNISRLNGLLALCPSDAAPQPLPFIMKADSESDADSESADGPPFVCSACSGRVFSRLEDWRAHTKSRSHQKRVSKLRKRALLQSVACSDDRRDLCE</sequence>
<dbReference type="NCBIfam" id="TIGR00174">
    <property type="entry name" value="miaA"/>
    <property type="match status" value="1"/>
</dbReference>
<evidence type="ECO:0000256" key="5">
    <source>
        <dbReference type="RuleBase" id="RU003785"/>
    </source>
</evidence>
<dbReference type="SUPFAM" id="SSF52540">
    <property type="entry name" value="P-loop containing nucleoside triphosphate hydrolases"/>
    <property type="match status" value="2"/>
</dbReference>
<dbReference type="GO" id="GO:0052381">
    <property type="term" value="F:tRNA dimethylallyltransferase activity"/>
    <property type="evidence" value="ECO:0007669"/>
    <property type="project" value="InterPro"/>
</dbReference>
<evidence type="ECO:0000256" key="2">
    <source>
        <dbReference type="ARBA" id="ARBA00022679"/>
    </source>
</evidence>
<reference evidence="6 7" key="1">
    <citation type="submission" date="2019-04" db="EMBL/GenBank/DDBJ databases">
        <title>Annotation for the trematode Fasciola gigantica.</title>
        <authorList>
            <person name="Choi Y.-J."/>
        </authorList>
    </citation>
    <scope>NUCLEOTIDE SEQUENCE [LARGE SCALE GENOMIC DNA]</scope>
    <source>
        <strain evidence="6">Uganda_cow_1</strain>
    </source>
</reference>
<protein>
    <submittedName>
        <fullName evidence="6">tRNA dimethylallyltransferase</fullName>
    </submittedName>
</protein>
<dbReference type="InterPro" id="IPR039657">
    <property type="entry name" value="Dimethylallyltransferase"/>
</dbReference>